<sequence>MSFYPLEGSRDISRVKNNKETQEEGGVGGGYEEGEERERTKNGVSHNYHRTRWDPWGIRN</sequence>
<organism evidence="2 3">
    <name type="scientific">Polyplax serrata</name>
    <name type="common">Common mouse louse</name>
    <dbReference type="NCBI Taxonomy" id="468196"/>
    <lineage>
        <taxon>Eukaryota</taxon>
        <taxon>Metazoa</taxon>
        <taxon>Ecdysozoa</taxon>
        <taxon>Arthropoda</taxon>
        <taxon>Hexapoda</taxon>
        <taxon>Insecta</taxon>
        <taxon>Pterygota</taxon>
        <taxon>Neoptera</taxon>
        <taxon>Paraneoptera</taxon>
        <taxon>Psocodea</taxon>
        <taxon>Troctomorpha</taxon>
        <taxon>Phthiraptera</taxon>
        <taxon>Anoplura</taxon>
        <taxon>Polyplacidae</taxon>
        <taxon>Polyplax</taxon>
    </lineage>
</organism>
<comment type="caution">
    <text evidence="2">The sequence shown here is derived from an EMBL/GenBank/DDBJ whole genome shotgun (WGS) entry which is preliminary data.</text>
</comment>
<reference evidence="2 3" key="1">
    <citation type="submission" date="2023-10" db="EMBL/GenBank/DDBJ databases">
        <title>Genomes of two closely related lineages of the louse Polyplax serrata with different host specificities.</title>
        <authorList>
            <person name="Martinu J."/>
            <person name="Tarabai H."/>
            <person name="Stefka J."/>
            <person name="Hypsa V."/>
        </authorList>
    </citation>
    <scope>NUCLEOTIDE SEQUENCE [LARGE SCALE GENOMIC DNA]</scope>
    <source>
        <strain evidence="2">HR10_N</strain>
    </source>
</reference>
<feature type="compositionally biased region" description="Basic and acidic residues" evidence="1">
    <location>
        <begin position="8"/>
        <end position="22"/>
    </location>
</feature>
<dbReference type="Proteomes" id="UP001372834">
    <property type="component" value="Unassembled WGS sequence"/>
</dbReference>
<feature type="region of interest" description="Disordered" evidence="1">
    <location>
        <begin position="1"/>
        <end position="60"/>
    </location>
</feature>
<protein>
    <submittedName>
        <fullName evidence="2">Uncharacterized protein</fullName>
    </submittedName>
</protein>
<evidence type="ECO:0000313" key="3">
    <source>
        <dbReference type="Proteomes" id="UP001372834"/>
    </source>
</evidence>
<dbReference type="EMBL" id="JAWJWE010000002">
    <property type="protein sequence ID" value="KAK6642761.1"/>
    <property type="molecule type" value="Genomic_DNA"/>
</dbReference>
<gene>
    <name evidence="2" type="ORF">RUM43_004263</name>
</gene>
<evidence type="ECO:0000313" key="2">
    <source>
        <dbReference type="EMBL" id="KAK6642761.1"/>
    </source>
</evidence>
<dbReference type="AlphaFoldDB" id="A0AAN8XMW3"/>
<proteinExistence type="predicted"/>
<evidence type="ECO:0000256" key="1">
    <source>
        <dbReference type="SAM" id="MobiDB-lite"/>
    </source>
</evidence>
<name>A0AAN8XMW3_POLSC</name>
<accession>A0AAN8XMW3</accession>